<evidence type="ECO:0000313" key="1">
    <source>
        <dbReference type="EMBL" id="NMF61762.1"/>
    </source>
</evidence>
<name>A0ABX1LZW8_9CYAN</name>
<sequence length="69" mass="7616">MLIICQLLSSDGNLLSLSYHKNSLLMGENFKSLTPEMGVVISQKKQSDKSKGTFQDMLEVLGVRETGLL</sequence>
<keyword evidence="2" id="KW-1185">Reference proteome</keyword>
<organism evidence="1 2">
    <name type="scientific">Brasilonema octagenarum UFV-OR1</name>
    <dbReference type="NCBI Taxonomy" id="417115"/>
    <lineage>
        <taxon>Bacteria</taxon>
        <taxon>Bacillati</taxon>
        <taxon>Cyanobacteriota</taxon>
        <taxon>Cyanophyceae</taxon>
        <taxon>Nostocales</taxon>
        <taxon>Scytonemataceae</taxon>
        <taxon>Brasilonema</taxon>
        <taxon>Octagenarum group</taxon>
    </lineage>
</organism>
<comment type="caution">
    <text evidence="1">The sequence shown here is derived from an EMBL/GenBank/DDBJ whole genome shotgun (WGS) entry which is preliminary data.</text>
</comment>
<evidence type="ECO:0000313" key="2">
    <source>
        <dbReference type="Proteomes" id="UP000762253"/>
    </source>
</evidence>
<dbReference type="Proteomes" id="UP000762253">
    <property type="component" value="Unassembled WGS sequence"/>
</dbReference>
<accession>A0ABX1LZW8</accession>
<dbReference type="RefSeq" id="WP_211178272.1">
    <property type="nucleotide sequence ID" value="NZ_QMEC01000006.1"/>
</dbReference>
<proteinExistence type="predicted"/>
<dbReference type="EMBL" id="QMEC01000006">
    <property type="protein sequence ID" value="NMF61762.1"/>
    <property type="molecule type" value="Genomic_DNA"/>
</dbReference>
<reference evidence="1 2" key="1">
    <citation type="submission" date="2018-06" db="EMBL/GenBank/DDBJ databases">
        <title>Comparative genomics of Brasilonema spp. strains.</title>
        <authorList>
            <person name="Alvarenga D.O."/>
            <person name="Fiore M.F."/>
            <person name="Varani A.M."/>
        </authorList>
    </citation>
    <scope>NUCLEOTIDE SEQUENCE [LARGE SCALE GENOMIC DNA]</scope>
    <source>
        <strain evidence="1 2">UFV-OR1</strain>
    </source>
</reference>
<protein>
    <submittedName>
        <fullName evidence="1">Uncharacterized protein</fullName>
    </submittedName>
</protein>
<gene>
    <name evidence="1" type="ORF">DP115_02740</name>
</gene>